<feature type="transmembrane region" description="Helical" evidence="7">
    <location>
        <begin position="222"/>
        <end position="241"/>
    </location>
</feature>
<evidence type="ECO:0000313" key="11">
    <source>
        <dbReference type="EMBL" id="MBN7797218.1"/>
    </source>
</evidence>
<dbReference type="InterPro" id="IPR025383">
    <property type="entry name" value="MrpA_C/MbhD"/>
</dbReference>
<dbReference type="Proteomes" id="UP000664303">
    <property type="component" value="Unassembled WGS sequence"/>
</dbReference>
<comment type="caution">
    <text evidence="11">The sequence shown here is derived from an EMBL/GenBank/DDBJ whole genome shotgun (WGS) entry which is preliminary data.</text>
</comment>
<evidence type="ECO:0000256" key="6">
    <source>
        <dbReference type="ARBA" id="ARBA00023136"/>
    </source>
</evidence>
<dbReference type="AlphaFoldDB" id="A0A939DFL9"/>
<organism evidence="11 12">
    <name type="scientific">Parahaliea mediterranea</name>
    <dbReference type="NCBI Taxonomy" id="651086"/>
    <lineage>
        <taxon>Bacteria</taxon>
        <taxon>Pseudomonadati</taxon>
        <taxon>Pseudomonadota</taxon>
        <taxon>Gammaproteobacteria</taxon>
        <taxon>Cellvibrionales</taxon>
        <taxon>Halieaceae</taxon>
        <taxon>Parahaliea</taxon>
    </lineage>
</organism>
<keyword evidence="5 7" id="KW-1133">Transmembrane helix</keyword>
<dbReference type="NCBIfam" id="NF009161">
    <property type="entry name" value="PRK12507.1"/>
    <property type="match status" value="1"/>
</dbReference>
<sequence>MPAFAPGTTAASGGCPCHTQTPRKPEAVIEILVNTVLLCLLVATAIALIAVRGLLASIMLTSVYGLLSASFFVTMDAVDVAFTEAAVGAGVSPLLLLLTVAIVGRREAASNARRLVVPLLLVTVTGALLIIGTLDMPSFGSPDAPAQTHVAPRYLQQSGDEIGIPNVVTSVLASYRAYDTLGEVLVIFTAGVAVLLALAPAGQGGSARAEPPAPEHLAPHTILQVVSKLLIPFMLLFAFYVQFHGEYGPGGGFQAGVIFASGIILYGLLYGLPTVCRVIPPPVVEVLAAVGALIYGLTGVLSLLAGKNFLDYSALAADPVTGQHIGIIAIELGVGIAVAAVIITIYYAFAGRLHTRED</sequence>
<evidence type="ECO:0000259" key="10">
    <source>
        <dbReference type="Pfam" id="PF20501"/>
    </source>
</evidence>
<evidence type="ECO:0000256" key="2">
    <source>
        <dbReference type="ARBA" id="ARBA00009425"/>
    </source>
</evidence>
<dbReference type="Pfam" id="PF04039">
    <property type="entry name" value="MnhB"/>
    <property type="match status" value="1"/>
</dbReference>
<evidence type="ECO:0000256" key="4">
    <source>
        <dbReference type="ARBA" id="ARBA00022692"/>
    </source>
</evidence>
<feature type="transmembrane region" description="Helical" evidence="7">
    <location>
        <begin position="115"/>
        <end position="134"/>
    </location>
</feature>
<evidence type="ECO:0000313" key="12">
    <source>
        <dbReference type="Proteomes" id="UP000664303"/>
    </source>
</evidence>
<dbReference type="Pfam" id="PF13244">
    <property type="entry name" value="MbhD"/>
    <property type="match status" value="1"/>
</dbReference>
<feature type="transmembrane region" description="Helical" evidence="7">
    <location>
        <begin position="58"/>
        <end position="75"/>
    </location>
</feature>
<feature type="domain" description="MrpA C-terminal/MbhE" evidence="10">
    <location>
        <begin position="143"/>
        <end position="195"/>
    </location>
</feature>
<dbReference type="GO" id="GO:0005886">
    <property type="term" value="C:plasma membrane"/>
    <property type="evidence" value="ECO:0007669"/>
    <property type="project" value="UniProtKB-SubCell"/>
</dbReference>
<dbReference type="NCBIfam" id="NF009162">
    <property type="entry name" value="PRK12508.1"/>
    <property type="match status" value="1"/>
</dbReference>
<dbReference type="PANTHER" id="PTHR33932">
    <property type="entry name" value="NA(+)/H(+) ANTIPORTER SUBUNIT B"/>
    <property type="match status" value="1"/>
</dbReference>
<feature type="domain" description="Na+/H+ antiporter MnhB subunit-related protein" evidence="8">
    <location>
        <begin position="222"/>
        <end position="343"/>
    </location>
</feature>
<feature type="transmembrane region" description="Helical" evidence="7">
    <location>
        <begin position="284"/>
        <end position="305"/>
    </location>
</feature>
<feature type="transmembrane region" description="Helical" evidence="7">
    <location>
        <begin position="325"/>
        <end position="349"/>
    </location>
</feature>
<feature type="domain" description="MrpA C-terminal/MbhD" evidence="9">
    <location>
        <begin position="40"/>
        <end position="101"/>
    </location>
</feature>
<dbReference type="EMBL" id="JAFKCZ010000007">
    <property type="protein sequence ID" value="MBN7797218.1"/>
    <property type="molecule type" value="Genomic_DNA"/>
</dbReference>
<feature type="transmembrane region" description="Helical" evidence="7">
    <location>
        <begin position="31"/>
        <end position="51"/>
    </location>
</feature>
<comment type="subcellular location">
    <subcellularLocation>
        <location evidence="1">Cell membrane</location>
        <topology evidence="1">Multi-pass membrane protein</topology>
    </subcellularLocation>
</comment>
<feature type="transmembrane region" description="Helical" evidence="7">
    <location>
        <begin position="253"/>
        <end position="272"/>
    </location>
</feature>
<accession>A0A939DFL9</accession>
<dbReference type="InterPro" id="IPR007182">
    <property type="entry name" value="MnhB"/>
</dbReference>
<dbReference type="Pfam" id="PF20501">
    <property type="entry name" value="MbhE"/>
    <property type="match status" value="1"/>
</dbReference>
<keyword evidence="3" id="KW-1003">Cell membrane</keyword>
<keyword evidence="4 7" id="KW-0812">Transmembrane</keyword>
<reference evidence="11" key="1">
    <citation type="submission" date="2021-02" db="EMBL/GenBank/DDBJ databases">
        <title>PHA producing bacteria isolated from coastal sediment in Guangdong, Shenzhen.</title>
        <authorList>
            <person name="Zheng W."/>
            <person name="Yu S."/>
            <person name="Huang Y."/>
        </authorList>
    </citation>
    <scope>NUCLEOTIDE SEQUENCE</scope>
    <source>
        <strain evidence="11">TN14-10</strain>
    </source>
</reference>
<keyword evidence="12" id="KW-1185">Reference proteome</keyword>
<dbReference type="RefSeq" id="WP_206560656.1">
    <property type="nucleotide sequence ID" value="NZ_JAFKCZ010000007.1"/>
</dbReference>
<keyword evidence="6 7" id="KW-0472">Membrane</keyword>
<comment type="similarity">
    <text evidence="2">Belongs to the CPA3 antiporters (TC 2.A.63) subunit B family.</text>
</comment>
<evidence type="ECO:0000256" key="5">
    <source>
        <dbReference type="ARBA" id="ARBA00022989"/>
    </source>
</evidence>
<evidence type="ECO:0000259" key="8">
    <source>
        <dbReference type="Pfam" id="PF04039"/>
    </source>
</evidence>
<dbReference type="InterPro" id="IPR050622">
    <property type="entry name" value="CPA3_antiporter_subunitB"/>
</dbReference>
<evidence type="ECO:0000256" key="7">
    <source>
        <dbReference type="SAM" id="Phobius"/>
    </source>
</evidence>
<dbReference type="PANTHER" id="PTHR33932:SF4">
    <property type="entry name" value="NA(+)_H(+) ANTIPORTER SUBUNIT B"/>
    <property type="match status" value="1"/>
</dbReference>
<dbReference type="NCBIfam" id="NF009159">
    <property type="entry name" value="PRK12504.1"/>
    <property type="match status" value="1"/>
</dbReference>
<evidence type="ECO:0000259" key="9">
    <source>
        <dbReference type="Pfam" id="PF13244"/>
    </source>
</evidence>
<protein>
    <submittedName>
        <fullName evidence="11">Na(+)/H(+) antiporter subunit B</fullName>
    </submittedName>
</protein>
<name>A0A939DFL9_9GAMM</name>
<feature type="transmembrane region" description="Helical" evidence="7">
    <location>
        <begin position="184"/>
        <end position="201"/>
    </location>
</feature>
<dbReference type="InterPro" id="IPR046806">
    <property type="entry name" value="MrpA_C/MbhE"/>
</dbReference>
<evidence type="ECO:0000256" key="3">
    <source>
        <dbReference type="ARBA" id="ARBA00022475"/>
    </source>
</evidence>
<evidence type="ECO:0000256" key="1">
    <source>
        <dbReference type="ARBA" id="ARBA00004651"/>
    </source>
</evidence>
<feature type="transmembrane region" description="Helical" evidence="7">
    <location>
        <begin position="81"/>
        <end position="103"/>
    </location>
</feature>
<proteinExistence type="inferred from homology"/>
<gene>
    <name evidence="11" type="ORF">JYP50_11475</name>
</gene>